<reference evidence="1 2" key="1">
    <citation type="journal article" date="2020" name="ISME J.">
        <title>Uncovering the hidden diversity of litter-decomposition mechanisms in mushroom-forming fungi.</title>
        <authorList>
            <person name="Floudas D."/>
            <person name="Bentzer J."/>
            <person name="Ahren D."/>
            <person name="Johansson T."/>
            <person name="Persson P."/>
            <person name="Tunlid A."/>
        </authorList>
    </citation>
    <scope>NUCLEOTIDE SEQUENCE [LARGE SCALE GENOMIC DNA]</scope>
    <source>
        <strain evidence="1 2">CBS 406.79</strain>
    </source>
</reference>
<evidence type="ECO:0000313" key="2">
    <source>
        <dbReference type="Proteomes" id="UP000518752"/>
    </source>
</evidence>
<dbReference type="AlphaFoldDB" id="A0A8H5HND8"/>
<sequence>MLSSTPGISRMSVHPSATAQLGVHHKSTPLHRGSAHPSILMNSSLKHPILTFLAWLFLIQFSFVSAGIPTILEPANGTVIAPGSAFNFSYFSIADYGVSAYNYTVWLFTSLPTHAAPSIQFASGYDLGKYAEPNYPGNPSPPNPPPAQLILPDFSKPLGGFGSGFSVSHATFYLAVVEEYGTGHPTAPGRSISVVMNHIIYNGTK</sequence>
<organism evidence="1 2">
    <name type="scientific">Collybiopsis confluens</name>
    <dbReference type="NCBI Taxonomy" id="2823264"/>
    <lineage>
        <taxon>Eukaryota</taxon>
        <taxon>Fungi</taxon>
        <taxon>Dikarya</taxon>
        <taxon>Basidiomycota</taxon>
        <taxon>Agaricomycotina</taxon>
        <taxon>Agaricomycetes</taxon>
        <taxon>Agaricomycetidae</taxon>
        <taxon>Agaricales</taxon>
        <taxon>Marasmiineae</taxon>
        <taxon>Omphalotaceae</taxon>
        <taxon>Collybiopsis</taxon>
    </lineage>
</organism>
<proteinExistence type="predicted"/>
<comment type="caution">
    <text evidence="1">The sequence shown here is derived from an EMBL/GenBank/DDBJ whole genome shotgun (WGS) entry which is preliminary data.</text>
</comment>
<gene>
    <name evidence="1" type="ORF">D9757_005856</name>
</gene>
<name>A0A8H5HND8_9AGAR</name>
<dbReference type="Proteomes" id="UP000518752">
    <property type="component" value="Unassembled WGS sequence"/>
</dbReference>
<keyword evidence="2" id="KW-1185">Reference proteome</keyword>
<evidence type="ECO:0000313" key="1">
    <source>
        <dbReference type="EMBL" id="KAF5386508.1"/>
    </source>
</evidence>
<dbReference type="OrthoDB" id="3944184at2759"/>
<dbReference type="EMBL" id="JAACJN010000035">
    <property type="protein sequence ID" value="KAF5386508.1"/>
    <property type="molecule type" value="Genomic_DNA"/>
</dbReference>
<protein>
    <submittedName>
        <fullName evidence="1">Uncharacterized protein</fullName>
    </submittedName>
</protein>
<accession>A0A8H5HND8</accession>